<feature type="binding site" evidence="5">
    <location>
        <position position="77"/>
    </location>
    <ligand>
        <name>Mg(2+)</name>
        <dbReference type="ChEBI" id="CHEBI:18420"/>
        <label>1</label>
        <note>catalytic</note>
    </ligand>
</feature>
<feature type="binding site" evidence="4">
    <location>
        <position position="94"/>
    </location>
    <ligand>
        <name>Mg(2+)</name>
        <dbReference type="ChEBI" id="CHEBI:18420"/>
        <label>2</label>
    </ligand>
</feature>
<keyword evidence="3 4" id="KW-0460">Magnesium</keyword>
<dbReference type="GO" id="GO:0008441">
    <property type="term" value="F:3'(2'),5'-bisphosphate nucleotidase activity"/>
    <property type="evidence" value="ECO:0007669"/>
    <property type="project" value="UniProtKB-UniRule"/>
</dbReference>
<gene>
    <name evidence="4" type="primary">cysQ</name>
    <name evidence="6" type="ORF">BBP83_08985</name>
</gene>
<dbReference type="AlphaFoldDB" id="A0A1C3CV69"/>
<feature type="binding site" evidence="4">
    <location>
        <position position="97"/>
    </location>
    <ligand>
        <name>Mg(2+)</name>
        <dbReference type="ChEBI" id="CHEBI:18420"/>
        <label>2</label>
    </ligand>
</feature>
<feature type="binding site" evidence="4">
    <location>
        <position position="224"/>
    </location>
    <ligand>
        <name>Mg(2+)</name>
        <dbReference type="ChEBI" id="CHEBI:18420"/>
        <label>2</label>
    </ligand>
</feature>
<evidence type="ECO:0000256" key="2">
    <source>
        <dbReference type="ARBA" id="ARBA00022723"/>
    </source>
</evidence>
<dbReference type="Gene3D" id="3.40.190.80">
    <property type="match status" value="1"/>
</dbReference>
<feature type="binding site" evidence="4">
    <location>
        <position position="94"/>
    </location>
    <ligand>
        <name>Mg(2+)</name>
        <dbReference type="ChEBI" id="CHEBI:18420"/>
        <label>1</label>
    </ligand>
</feature>
<dbReference type="Gene3D" id="3.30.540.10">
    <property type="entry name" value="Fructose-1,6-Bisphosphatase, subunit A, domain 1"/>
    <property type="match status" value="1"/>
</dbReference>
<keyword evidence="7" id="KW-1185">Reference proteome</keyword>
<keyword evidence="4" id="KW-0378">Hydrolase</keyword>
<dbReference type="GO" id="GO:0050427">
    <property type="term" value="P:3'-phosphoadenosine 5'-phosphosulfate metabolic process"/>
    <property type="evidence" value="ECO:0007669"/>
    <property type="project" value="TreeGrafter"/>
</dbReference>
<feature type="binding site" evidence="4">
    <location>
        <position position="96"/>
    </location>
    <ligand>
        <name>Mg(2+)</name>
        <dbReference type="ChEBI" id="CHEBI:18420"/>
        <label>1</label>
    </ligand>
</feature>
<name>A0A1C3CV69_9GAMM</name>
<feature type="binding site" evidence="4">
    <location>
        <begin position="96"/>
        <end position="99"/>
    </location>
    <ligand>
        <name>substrate</name>
    </ligand>
</feature>
<sequence>MFKATTSTQDPMILQLVPIVTQACEILREEYQHYCAGDAFDVERKADHSPVTQADYRSNNYITQALATISDLPLLSEEADNMPRQAWQRFWLLDPLDGTKEFLHKRPEFTINLSLVDGSQTVFAVLAIPCEQQIYFCPEDGMPLKLETDTGQWFEYIADETEKNIQIGLSQSAQHKPEYAEYLQDLATLTNFGVLKAGSAYKFCMMLEDQVDIYPRFHPTCEWDTSAGQCFIERIGGGLVDFKGRPFVYNQRETLLNAGFIAFKNTKMKTLALQALELMQKRH</sequence>
<dbReference type="GO" id="GO:0000287">
    <property type="term" value="F:magnesium ion binding"/>
    <property type="evidence" value="ECO:0007669"/>
    <property type="project" value="UniProtKB-UniRule"/>
</dbReference>
<reference evidence="6 7" key="1">
    <citation type="submission" date="2016-07" db="EMBL/GenBank/DDBJ databases">
        <title>Acinetobacter sp. ANC 4603.</title>
        <authorList>
            <person name="Radolfova-Krizova L."/>
            <person name="Nemec A."/>
        </authorList>
    </citation>
    <scope>NUCLEOTIDE SEQUENCE [LARGE SCALE GENOMIC DNA]</scope>
    <source>
        <strain evidence="6 7">ANC 4603</strain>
    </source>
</reference>
<evidence type="ECO:0000256" key="1">
    <source>
        <dbReference type="ARBA" id="ARBA00001625"/>
    </source>
</evidence>
<dbReference type="InterPro" id="IPR000760">
    <property type="entry name" value="Inositol_monophosphatase-like"/>
</dbReference>
<dbReference type="PROSITE" id="PS51257">
    <property type="entry name" value="PROKAR_LIPOPROTEIN"/>
    <property type="match status" value="1"/>
</dbReference>
<dbReference type="EC" id="3.1.3.7" evidence="4"/>
<dbReference type="STRING" id="1891224.BBP83_08985"/>
<comment type="subcellular location">
    <subcellularLocation>
        <location evidence="4">Cell inner membrane</location>
        <topology evidence="4">Peripheral membrane protein</topology>
        <orientation evidence="4">Cytoplasmic side</orientation>
    </subcellularLocation>
</comment>
<comment type="function">
    <text evidence="4">Converts adenosine-3',5'-bisphosphate (PAP) to AMP.</text>
</comment>
<dbReference type="HAMAP" id="MF_02095">
    <property type="entry name" value="CysQ"/>
    <property type="match status" value="1"/>
</dbReference>
<dbReference type="PROSITE" id="PS00629">
    <property type="entry name" value="IMP_1"/>
    <property type="match status" value="1"/>
</dbReference>
<keyword evidence="2 4" id="KW-0479">Metal-binding</keyword>
<keyword evidence="4" id="KW-0997">Cell inner membrane</keyword>
<proteinExistence type="inferred from homology"/>
<organism evidence="6 7">
    <name type="scientific">Acinetobacter celticus</name>
    <dbReference type="NCBI Taxonomy" id="1891224"/>
    <lineage>
        <taxon>Bacteria</taxon>
        <taxon>Pseudomonadati</taxon>
        <taxon>Pseudomonadota</taxon>
        <taxon>Gammaproteobacteria</taxon>
        <taxon>Moraxellales</taxon>
        <taxon>Moraxellaceae</taxon>
        <taxon>Acinetobacter</taxon>
    </lineage>
</organism>
<feature type="binding site" evidence="5">
    <location>
        <position position="224"/>
    </location>
    <ligand>
        <name>Mg(2+)</name>
        <dbReference type="ChEBI" id="CHEBI:18420"/>
        <label>1</label>
        <note>catalytic</note>
    </ligand>
</feature>
<dbReference type="RefSeq" id="WP_068888075.1">
    <property type="nucleotide sequence ID" value="NZ_CBCRUU010000004.1"/>
</dbReference>
<comment type="caution">
    <text evidence="6">The sequence shown here is derived from an EMBL/GenBank/DDBJ whole genome shotgun (WGS) entry which is preliminary data.</text>
</comment>
<dbReference type="EMBL" id="MBDL01000010">
    <property type="protein sequence ID" value="ODA12685.1"/>
    <property type="molecule type" value="Genomic_DNA"/>
</dbReference>
<dbReference type="Pfam" id="PF00459">
    <property type="entry name" value="Inositol_P"/>
    <property type="match status" value="1"/>
</dbReference>
<feature type="binding site" evidence="4">
    <location>
        <position position="77"/>
    </location>
    <ligand>
        <name>Mg(2+)</name>
        <dbReference type="ChEBI" id="CHEBI:18420"/>
        <label>1</label>
    </ligand>
</feature>
<comment type="catalytic activity">
    <reaction evidence="1 4">
        <text>adenosine 3',5'-bisphosphate + H2O = AMP + phosphate</text>
        <dbReference type="Rhea" id="RHEA:10040"/>
        <dbReference type="ChEBI" id="CHEBI:15377"/>
        <dbReference type="ChEBI" id="CHEBI:43474"/>
        <dbReference type="ChEBI" id="CHEBI:58343"/>
        <dbReference type="ChEBI" id="CHEBI:456215"/>
        <dbReference type="EC" id="3.1.3.7"/>
    </reaction>
</comment>
<comment type="similarity">
    <text evidence="4">Belongs to the inositol monophosphatase superfamily. CysQ family.</text>
</comment>
<dbReference type="PANTHER" id="PTHR43028">
    <property type="entry name" value="3'(2'),5'-BISPHOSPHATE NUCLEOTIDASE 1"/>
    <property type="match status" value="1"/>
</dbReference>
<dbReference type="SUPFAM" id="SSF56655">
    <property type="entry name" value="Carbohydrate phosphatase"/>
    <property type="match status" value="1"/>
</dbReference>
<dbReference type="CDD" id="cd01638">
    <property type="entry name" value="CysQ"/>
    <property type="match status" value="1"/>
</dbReference>
<evidence type="ECO:0000256" key="5">
    <source>
        <dbReference type="PIRSR" id="PIRSR600760-2"/>
    </source>
</evidence>
<comment type="cofactor">
    <cofactor evidence="4 5">
        <name>Mg(2+)</name>
        <dbReference type="ChEBI" id="CHEBI:18420"/>
    </cofactor>
</comment>
<evidence type="ECO:0000313" key="6">
    <source>
        <dbReference type="EMBL" id="ODA12685.1"/>
    </source>
</evidence>
<dbReference type="OrthoDB" id="9785695at2"/>
<evidence type="ECO:0000256" key="3">
    <source>
        <dbReference type="ARBA" id="ARBA00022842"/>
    </source>
</evidence>
<keyword evidence="4" id="KW-0472">Membrane</keyword>
<evidence type="ECO:0000313" key="7">
    <source>
        <dbReference type="Proteomes" id="UP000186553"/>
    </source>
</evidence>
<feature type="binding site" evidence="4">
    <location>
        <position position="77"/>
    </location>
    <ligand>
        <name>substrate</name>
    </ligand>
</feature>
<feature type="binding site" evidence="5">
    <location>
        <position position="97"/>
    </location>
    <ligand>
        <name>Mg(2+)</name>
        <dbReference type="ChEBI" id="CHEBI:18420"/>
        <label>1</label>
        <note>catalytic</note>
    </ligand>
</feature>
<accession>A0A1C3CV69</accession>
<feature type="binding site" evidence="5">
    <location>
        <position position="94"/>
    </location>
    <ligand>
        <name>Mg(2+)</name>
        <dbReference type="ChEBI" id="CHEBI:18420"/>
        <label>1</label>
        <note>catalytic</note>
    </ligand>
</feature>
<feature type="binding site" evidence="4">
    <location>
        <position position="224"/>
    </location>
    <ligand>
        <name>substrate</name>
    </ligand>
</feature>
<dbReference type="GO" id="GO:0000103">
    <property type="term" value="P:sulfate assimilation"/>
    <property type="evidence" value="ECO:0007669"/>
    <property type="project" value="TreeGrafter"/>
</dbReference>
<evidence type="ECO:0000256" key="4">
    <source>
        <dbReference type="HAMAP-Rule" id="MF_02095"/>
    </source>
</evidence>
<dbReference type="InterPro" id="IPR020583">
    <property type="entry name" value="Inositol_monoP_metal-BS"/>
</dbReference>
<dbReference type="PANTHER" id="PTHR43028:SF5">
    <property type="entry name" value="3'(2'),5'-BISPHOSPHATE NUCLEOTIDASE 1"/>
    <property type="match status" value="1"/>
</dbReference>
<dbReference type="InterPro" id="IPR050725">
    <property type="entry name" value="CysQ/Inositol_MonoPase"/>
</dbReference>
<keyword evidence="4" id="KW-1003">Cell membrane</keyword>
<feature type="binding site" evidence="5">
    <location>
        <position position="96"/>
    </location>
    <ligand>
        <name>Mg(2+)</name>
        <dbReference type="ChEBI" id="CHEBI:18420"/>
        <label>1</label>
        <note>catalytic</note>
    </ligand>
</feature>
<protein>
    <recommendedName>
        <fullName evidence="4">3'(2'),5'-bisphosphate nucleotidase CysQ</fullName>
        <ecNumber evidence="4">3.1.3.7</ecNumber>
    </recommendedName>
    <alternativeName>
        <fullName evidence="4">3'(2'),5-bisphosphonucleoside 3'(2')-phosphohydrolase</fullName>
    </alternativeName>
    <alternativeName>
        <fullName evidence="4">3'-phosphoadenosine 5'-phosphate phosphatase</fullName>
        <shortName evidence="4">PAP phosphatase</shortName>
    </alternativeName>
</protein>
<dbReference type="Proteomes" id="UP000186553">
    <property type="component" value="Unassembled WGS sequence"/>
</dbReference>
<dbReference type="InterPro" id="IPR006240">
    <property type="entry name" value="CysQ"/>
</dbReference>
<dbReference type="GO" id="GO:0005886">
    <property type="term" value="C:plasma membrane"/>
    <property type="evidence" value="ECO:0007669"/>
    <property type="project" value="UniProtKB-SubCell"/>
</dbReference>